<evidence type="ECO:0000256" key="2">
    <source>
        <dbReference type="ARBA" id="ARBA00022692"/>
    </source>
</evidence>
<dbReference type="GO" id="GO:0016874">
    <property type="term" value="F:ligase activity"/>
    <property type="evidence" value="ECO:0007669"/>
    <property type="project" value="UniProtKB-KW"/>
</dbReference>
<dbReference type="EMBL" id="AHJE01000072">
    <property type="protein sequence ID" value="EHP40155.1"/>
    <property type="molecule type" value="Genomic_DNA"/>
</dbReference>
<feature type="domain" description="O-antigen ligase-related" evidence="6">
    <location>
        <begin position="130"/>
        <end position="285"/>
    </location>
</feature>
<feature type="transmembrane region" description="Helical" evidence="5">
    <location>
        <begin position="308"/>
        <end position="328"/>
    </location>
</feature>
<keyword evidence="3 5" id="KW-1133">Transmembrane helix</keyword>
<dbReference type="InterPro" id="IPR007016">
    <property type="entry name" value="O-antigen_ligase-rel_domated"/>
</dbReference>
<keyword evidence="4 5" id="KW-0472">Membrane</keyword>
<sequence length="368" mass="38950">MAKTWGTYRDLLNPLSLAILALMVVYLGSKLYFGVPWNVIDNPSRILLALLACVVVMRTVPDPTAIWRGITIALVASLAIVAIQHYTLGEERPSGWTQAIAFANMVAALGLVGFARPGTSRRVHALAWVNLVLAAMILFLNGTRGATLAMLLTALPLLFVRYRGLSAARFFAAIALFATLGVGAYLIPGGPVAQKIDQVRNEVGQFEKGDAETSVGARLEVWRIAARSITMHPWMGVGVGQFARILHASDFCKSTKSTACNLEHAHNDVVEAAATTGLPGMLALLGIFLIPAVLFLRTLRACCNNDNALGVSLSGAGLGVVMASLISGLTQVTMAHQANIVFYAGIIGLLLGLAGVQAKLPRAAKANV</sequence>
<protein>
    <submittedName>
        <fullName evidence="7">Putative cell surface polysaccharide polymerase/ligase</fullName>
    </submittedName>
</protein>
<feature type="transmembrane region" description="Helical" evidence="5">
    <location>
        <begin position="12"/>
        <end position="33"/>
    </location>
</feature>
<evidence type="ECO:0000256" key="3">
    <source>
        <dbReference type="ARBA" id="ARBA00022989"/>
    </source>
</evidence>
<feature type="transmembrane region" description="Helical" evidence="5">
    <location>
        <begin position="340"/>
        <end position="358"/>
    </location>
</feature>
<comment type="caution">
    <text evidence="7">The sequence shown here is derived from an EMBL/GenBank/DDBJ whole genome shotgun (WGS) entry which is preliminary data.</text>
</comment>
<evidence type="ECO:0000313" key="8">
    <source>
        <dbReference type="Proteomes" id="UP000005808"/>
    </source>
</evidence>
<feature type="transmembrane region" description="Helical" evidence="5">
    <location>
        <begin position="127"/>
        <end position="160"/>
    </location>
</feature>
<dbReference type="InterPro" id="IPR051533">
    <property type="entry name" value="WaaL-like"/>
</dbReference>
<feature type="transmembrane region" description="Helical" evidence="5">
    <location>
        <begin position="167"/>
        <end position="187"/>
    </location>
</feature>
<dbReference type="Pfam" id="PF04932">
    <property type="entry name" value="Wzy_C"/>
    <property type="match status" value="1"/>
</dbReference>
<dbReference type="Proteomes" id="UP000005808">
    <property type="component" value="Unassembled WGS sequence"/>
</dbReference>
<evidence type="ECO:0000313" key="7">
    <source>
        <dbReference type="EMBL" id="EHP40155.1"/>
    </source>
</evidence>
<keyword evidence="2 5" id="KW-0812">Transmembrane</keyword>
<evidence type="ECO:0000256" key="1">
    <source>
        <dbReference type="ARBA" id="ARBA00004141"/>
    </source>
</evidence>
<name>H1SBI7_9BURK</name>
<reference evidence="7 8" key="1">
    <citation type="journal article" date="2012" name="J. Bacteriol.">
        <title>De Novo Genome Project of Cupriavidus basilensis OR16.</title>
        <authorList>
            <person name="Cserhati M."/>
            <person name="Kriszt B."/>
            <person name="Szoboszlay S."/>
            <person name="Toth A."/>
            <person name="Szabo I."/>
            <person name="Tancsics A."/>
            <person name="Nagy I."/>
            <person name="Horvath B."/>
            <person name="Nagy I."/>
            <person name="Kukolya J."/>
        </authorList>
    </citation>
    <scope>NUCLEOTIDE SEQUENCE [LARGE SCALE GENOMIC DNA]</scope>
    <source>
        <strain evidence="7 8">OR16</strain>
    </source>
</reference>
<dbReference type="PATRIC" id="fig|1127483.3.peg.5527"/>
<evidence type="ECO:0000256" key="4">
    <source>
        <dbReference type="ARBA" id="ARBA00023136"/>
    </source>
</evidence>
<dbReference type="PANTHER" id="PTHR37422">
    <property type="entry name" value="TEICHURONIC ACID BIOSYNTHESIS PROTEIN TUAE"/>
    <property type="match status" value="1"/>
</dbReference>
<evidence type="ECO:0000256" key="5">
    <source>
        <dbReference type="SAM" id="Phobius"/>
    </source>
</evidence>
<dbReference type="PANTHER" id="PTHR37422:SF23">
    <property type="entry name" value="TEICHURONIC ACID BIOSYNTHESIS PROTEIN TUAE"/>
    <property type="match status" value="1"/>
</dbReference>
<dbReference type="AlphaFoldDB" id="H1SBI7"/>
<organism evidence="7 8">
    <name type="scientific">Cupriavidus basilensis OR16</name>
    <dbReference type="NCBI Taxonomy" id="1127483"/>
    <lineage>
        <taxon>Bacteria</taxon>
        <taxon>Pseudomonadati</taxon>
        <taxon>Pseudomonadota</taxon>
        <taxon>Betaproteobacteria</taxon>
        <taxon>Burkholderiales</taxon>
        <taxon>Burkholderiaceae</taxon>
        <taxon>Cupriavidus</taxon>
    </lineage>
</organism>
<keyword evidence="7" id="KW-0436">Ligase</keyword>
<feature type="transmembrane region" description="Helical" evidence="5">
    <location>
        <begin position="277"/>
        <end position="296"/>
    </location>
</feature>
<feature type="transmembrane region" description="Helical" evidence="5">
    <location>
        <begin position="66"/>
        <end position="83"/>
    </location>
</feature>
<evidence type="ECO:0000259" key="6">
    <source>
        <dbReference type="Pfam" id="PF04932"/>
    </source>
</evidence>
<proteinExistence type="predicted"/>
<accession>H1SBI7</accession>
<gene>
    <name evidence="7" type="ORF">OR16_27722</name>
</gene>
<comment type="subcellular location">
    <subcellularLocation>
        <location evidence="1">Membrane</location>
        <topology evidence="1">Multi-pass membrane protein</topology>
    </subcellularLocation>
</comment>
<dbReference type="GO" id="GO:0016020">
    <property type="term" value="C:membrane"/>
    <property type="evidence" value="ECO:0007669"/>
    <property type="project" value="UniProtKB-SubCell"/>
</dbReference>
<feature type="transmembrane region" description="Helical" evidence="5">
    <location>
        <begin position="95"/>
        <end position="115"/>
    </location>
</feature>